<dbReference type="EMBL" id="FIFW01000005">
    <property type="protein sequence ID" value="CYU40288.1"/>
    <property type="molecule type" value="Genomic_DNA"/>
</dbReference>
<evidence type="ECO:0000313" key="3">
    <source>
        <dbReference type="Proteomes" id="UP000073434"/>
    </source>
</evidence>
<evidence type="ECO:0000313" key="1">
    <source>
        <dbReference type="EMBL" id="CYU26899.1"/>
    </source>
</evidence>
<proteinExistence type="predicted"/>
<dbReference type="Proteomes" id="UP000073434">
    <property type="component" value="Unassembled WGS sequence"/>
</dbReference>
<evidence type="ECO:0000313" key="2">
    <source>
        <dbReference type="EMBL" id="CYU40288.1"/>
    </source>
</evidence>
<organism evidence="2 3">
    <name type="scientific">Streptococcus suis</name>
    <dbReference type="NCBI Taxonomy" id="1307"/>
    <lineage>
        <taxon>Bacteria</taxon>
        <taxon>Bacillati</taxon>
        <taxon>Bacillota</taxon>
        <taxon>Bacilli</taxon>
        <taxon>Lactobacillales</taxon>
        <taxon>Streptococcaceae</taxon>
        <taxon>Streptococcus</taxon>
    </lineage>
</organism>
<reference evidence="2 3" key="1">
    <citation type="submission" date="2016-02" db="EMBL/GenBank/DDBJ databases">
        <authorList>
            <consortium name="Pathogen Informatics"/>
        </authorList>
    </citation>
    <scope>NUCLEOTIDE SEQUENCE [LARGE SCALE GENOMIC DNA]</scope>
    <source>
        <strain evidence="2 3">LSS23</strain>
    </source>
</reference>
<dbReference type="RefSeq" id="WP_257061072.1">
    <property type="nucleotide sequence ID" value="NZ_CEEW01000011.1"/>
</dbReference>
<dbReference type="EMBL" id="FIFW01000003">
    <property type="protein sequence ID" value="CYU26899.1"/>
    <property type="molecule type" value="Genomic_DNA"/>
</dbReference>
<dbReference type="AlphaFoldDB" id="A0A0Z8DAN7"/>
<sequence>MTSLVRLELIAQSYDRFLRTGDTEHLEDVERILEYDEHDSD</sequence>
<name>A0A0Z8DAN7_STRSU</name>
<gene>
    <name evidence="1" type="ORF">ERS132385_00407</name>
    <name evidence="2" type="ORF">ERS132385_00740</name>
</gene>
<protein>
    <submittedName>
        <fullName evidence="2">Uncharacterized protein</fullName>
    </submittedName>
</protein>
<accession>A0A0Z8DAN7</accession>